<evidence type="ECO:0000256" key="6">
    <source>
        <dbReference type="RuleBase" id="RU362125"/>
    </source>
</evidence>
<feature type="domain" description="Acyl-CoA dehydrogenase/oxidase N-terminal" evidence="10">
    <location>
        <begin position="80"/>
        <end position="158"/>
    </location>
</feature>
<evidence type="ECO:0000256" key="3">
    <source>
        <dbReference type="ARBA" id="ARBA00022630"/>
    </source>
</evidence>
<feature type="coiled-coil region" evidence="7">
    <location>
        <begin position="474"/>
        <end position="501"/>
    </location>
</feature>
<dbReference type="Gene3D" id="1.20.140.10">
    <property type="entry name" value="Butyryl-CoA Dehydrogenase, subunit A, domain 3"/>
    <property type="match status" value="1"/>
</dbReference>
<dbReference type="Pfam" id="PF02771">
    <property type="entry name" value="Acyl-CoA_dh_N"/>
    <property type="match status" value="1"/>
</dbReference>
<dbReference type="EMBL" id="CP081296">
    <property type="protein sequence ID" value="QZD92800.1"/>
    <property type="molecule type" value="Genomic_DNA"/>
</dbReference>
<keyword evidence="3 6" id="KW-0285">Flavoprotein</keyword>
<comment type="cofactor">
    <cofactor evidence="1 6">
        <name>FAD</name>
        <dbReference type="ChEBI" id="CHEBI:57692"/>
    </cofactor>
</comment>
<dbReference type="InterPro" id="IPR009100">
    <property type="entry name" value="AcylCoA_DH/oxidase_NM_dom_sf"/>
</dbReference>
<dbReference type="InterPro" id="IPR025878">
    <property type="entry name" value="Acyl-CoA_dh-like_C_dom"/>
</dbReference>
<organism evidence="12 13">
    <name type="scientific">Qipengyuania xiapuensis</name>
    <dbReference type="NCBI Taxonomy" id="2867236"/>
    <lineage>
        <taxon>Bacteria</taxon>
        <taxon>Pseudomonadati</taxon>
        <taxon>Pseudomonadota</taxon>
        <taxon>Alphaproteobacteria</taxon>
        <taxon>Sphingomonadales</taxon>
        <taxon>Erythrobacteraceae</taxon>
        <taxon>Qipengyuania</taxon>
    </lineage>
</organism>
<evidence type="ECO:0000259" key="10">
    <source>
        <dbReference type="Pfam" id="PF02771"/>
    </source>
</evidence>
<dbReference type="Pfam" id="PF00441">
    <property type="entry name" value="Acyl-CoA_dh_1"/>
    <property type="match status" value="1"/>
</dbReference>
<keyword evidence="7" id="KW-0175">Coiled coil</keyword>
<feature type="domain" description="Acyl-CoA oxidase/dehydrogenase middle" evidence="9">
    <location>
        <begin position="163"/>
        <end position="271"/>
    </location>
</feature>
<dbReference type="InterPro" id="IPR036250">
    <property type="entry name" value="AcylCo_DH-like_C"/>
</dbReference>
<dbReference type="InterPro" id="IPR009075">
    <property type="entry name" value="AcylCo_DH/oxidase_C"/>
</dbReference>
<dbReference type="Proteomes" id="UP000824300">
    <property type="component" value="Chromosome"/>
</dbReference>
<reference evidence="12 13" key="1">
    <citation type="submission" date="2021-08" db="EMBL/GenBank/DDBJ databases">
        <title>Comparative Genomics Analysis of the Genus Qipengyuania Reveals Extensive Genetic Diversity and Metabolic Versatility, Including the Description of Fifteen Novel Species.</title>
        <authorList>
            <person name="Liu Y."/>
        </authorList>
    </citation>
    <scope>NUCLEOTIDE SEQUENCE [LARGE SCALE GENOMIC DNA]</scope>
    <source>
        <strain evidence="12 13">1NDW3</strain>
    </source>
</reference>
<evidence type="ECO:0000259" key="9">
    <source>
        <dbReference type="Pfam" id="PF02770"/>
    </source>
</evidence>
<accession>A0ABX8ZUX5</accession>
<dbReference type="InterPro" id="IPR037069">
    <property type="entry name" value="AcylCoA_DH/ox_N_sf"/>
</dbReference>
<name>A0ABX8ZUX5_9SPHN</name>
<gene>
    <name evidence="12" type="ORF">K3162_01770</name>
</gene>
<dbReference type="InterPro" id="IPR052166">
    <property type="entry name" value="Diverse_Acyl-CoA_DH"/>
</dbReference>
<evidence type="ECO:0000256" key="4">
    <source>
        <dbReference type="ARBA" id="ARBA00022827"/>
    </source>
</evidence>
<evidence type="ECO:0000313" key="12">
    <source>
        <dbReference type="EMBL" id="QZD92800.1"/>
    </source>
</evidence>
<keyword evidence="13" id="KW-1185">Reference proteome</keyword>
<evidence type="ECO:0000259" key="8">
    <source>
        <dbReference type="Pfam" id="PF00441"/>
    </source>
</evidence>
<evidence type="ECO:0000256" key="5">
    <source>
        <dbReference type="ARBA" id="ARBA00023002"/>
    </source>
</evidence>
<dbReference type="RefSeq" id="WP_221428497.1">
    <property type="nucleotide sequence ID" value="NZ_CP081296.1"/>
</dbReference>
<dbReference type="InterPro" id="IPR013786">
    <property type="entry name" value="AcylCoA_DH/ox_N"/>
</dbReference>
<dbReference type="Gene3D" id="1.10.540.10">
    <property type="entry name" value="Acyl-CoA dehydrogenase/oxidase, N-terminal domain"/>
    <property type="match status" value="1"/>
</dbReference>
<evidence type="ECO:0000259" key="11">
    <source>
        <dbReference type="Pfam" id="PF12806"/>
    </source>
</evidence>
<keyword evidence="4 6" id="KW-0274">FAD</keyword>
<evidence type="ECO:0000256" key="2">
    <source>
        <dbReference type="ARBA" id="ARBA00009347"/>
    </source>
</evidence>
<sequence>MPTYTAPTRDTRFIINEVLELANYSNLPGFEMATDDVTDAVINEGGKFCAEVLAPLNRVGDEVGCVRNEDGSVTTPPGFKEAFDQFREAGWGTLAHSEEFGGQGMPHVLGFVMEEFISSANQAFGMYPGLTNGAISALVAKGSEEQKAMYLPKMVSGEWTGTMNLTEPHCGTDLGMIRTKAEPQADGSYAITGTKIFISAGEHDMSENIIHLVLAKTPGAPDSTKGISLFVVPKFIVNDDGSVGERNGVMCGSIEHKMGIHGNSTCVLNYDGAKGWLVGEENKGLAAMFIMMNAARLGVGIQGLSQAEVAYQNAVAYALDRRQGRALTGPAEPEAQADPIFVHPDVRRMLMDAKSFTEGMRALALWGGLLVDLTHKAQTEEEREEADLLLGLMTPVIKGYGTDKGYEVATNMQQVFGGHGYIEEWGMSQFVRDARIAQIYEGTNGVQAMDLCGRKLAQKGGAAVQAFFKHVGDEIAAAKEVDELKEMAEQLEKALGQQQAATMWFMNNAMQNPNHLGAGAHHYMHIMGIVTLGLMWLKMAKVAAAKVGSAGDEKAFYEQKLATARYYMDRYLPDAGALRRKLEAGSDSLMALGEDAFATAA</sequence>
<evidence type="ECO:0000313" key="13">
    <source>
        <dbReference type="Proteomes" id="UP000824300"/>
    </source>
</evidence>
<evidence type="ECO:0000256" key="7">
    <source>
        <dbReference type="SAM" id="Coils"/>
    </source>
</evidence>
<protein>
    <submittedName>
        <fullName evidence="12">Acyl-CoA dehydrogenase C-terminal domain-containing protein</fullName>
    </submittedName>
</protein>
<evidence type="ECO:0000256" key="1">
    <source>
        <dbReference type="ARBA" id="ARBA00001974"/>
    </source>
</evidence>
<feature type="domain" description="Acyl-CoA dehydrogenase/oxidase C-terminal" evidence="8">
    <location>
        <begin position="282"/>
        <end position="451"/>
    </location>
</feature>
<feature type="domain" description="Acetyl-CoA dehydrogenase-like C-terminal" evidence="11">
    <location>
        <begin position="467"/>
        <end position="592"/>
    </location>
</feature>
<dbReference type="InterPro" id="IPR006091">
    <property type="entry name" value="Acyl-CoA_Oxase/DH_mid-dom"/>
</dbReference>
<dbReference type="PANTHER" id="PTHR42803">
    <property type="entry name" value="ACYL-COA DEHYDROGENASE"/>
    <property type="match status" value="1"/>
</dbReference>
<keyword evidence="5 6" id="KW-0560">Oxidoreductase</keyword>
<dbReference type="InterPro" id="IPR046373">
    <property type="entry name" value="Acyl-CoA_Oxase/DH_mid-dom_sf"/>
</dbReference>
<proteinExistence type="inferred from homology"/>
<dbReference type="SUPFAM" id="SSF56645">
    <property type="entry name" value="Acyl-CoA dehydrogenase NM domain-like"/>
    <property type="match status" value="1"/>
</dbReference>
<dbReference type="SUPFAM" id="SSF47203">
    <property type="entry name" value="Acyl-CoA dehydrogenase C-terminal domain-like"/>
    <property type="match status" value="1"/>
</dbReference>
<dbReference type="Gene3D" id="2.40.110.10">
    <property type="entry name" value="Butyryl-CoA Dehydrogenase, subunit A, domain 2"/>
    <property type="match status" value="1"/>
</dbReference>
<dbReference type="Pfam" id="PF02770">
    <property type="entry name" value="Acyl-CoA_dh_M"/>
    <property type="match status" value="1"/>
</dbReference>
<dbReference type="Pfam" id="PF12806">
    <property type="entry name" value="Acyl-CoA_dh_C"/>
    <property type="match status" value="1"/>
</dbReference>
<comment type="similarity">
    <text evidence="2 6">Belongs to the acyl-CoA dehydrogenase family.</text>
</comment>
<dbReference type="PANTHER" id="PTHR42803:SF1">
    <property type="entry name" value="BROAD-SPECIFICITY LINEAR ACYL-COA DEHYDROGENASE FADE5"/>
    <property type="match status" value="1"/>
</dbReference>